<dbReference type="EMBL" id="CP053661">
    <property type="protein sequence ID" value="QKD82223.1"/>
    <property type="molecule type" value="Genomic_DNA"/>
</dbReference>
<keyword evidence="4" id="KW-1185">Reference proteome</keyword>
<dbReference type="Proteomes" id="UP000505210">
    <property type="component" value="Chromosome"/>
</dbReference>
<evidence type="ECO:0000313" key="3">
    <source>
        <dbReference type="EMBL" id="QKD82223.1"/>
    </source>
</evidence>
<evidence type="ECO:0008006" key="5">
    <source>
        <dbReference type="Google" id="ProtNLM"/>
    </source>
</evidence>
<dbReference type="KEGG" id="theu:HPC62_08515"/>
<feature type="region of interest" description="Disordered" evidence="1">
    <location>
        <begin position="52"/>
        <end position="82"/>
    </location>
</feature>
<organism evidence="3 4">
    <name type="scientific">Thermoleptolyngbya sichuanensis A183</name>
    <dbReference type="NCBI Taxonomy" id="2737172"/>
    <lineage>
        <taxon>Bacteria</taxon>
        <taxon>Bacillati</taxon>
        <taxon>Cyanobacteriota</taxon>
        <taxon>Cyanophyceae</taxon>
        <taxon>Oculatellales</taxon>
        <taxon>Oculatellaceae</taxon>
        <taxon>Thermoleptolyngbya</taxon>
        <taxon>Thermoleptolyngbya sichuanensis</taxon>
    </lineage>
</organism>
<evidence type="ECO:0000256" key="2">
    <source>
        <dbReference type="SAM" id="Phobius"/>
    </source>
</evidence>
<keyword evidence="2" id="KW-0472">Membrane</keyword>
<protein>
    <recommendedName>
        <fullName evidence="5">DUF4399 domain-containing protein</fullName>
    </recommendedName>
</protein>
<proteinExistence type="predicted"/>
<dbReference type="RefSeq" id="WP_172354819.1">
    <property type="nucleotide sequence ID" value="NZ_CP053661.1"/>
</dbReference>
<evidence type="ECO:0000313" key="4">
    <source>
        <dbReference type="Proteomes" id="UP000505210"/>
    </source>
</evidence>
<feature type="compositionally biased region" description="Basic and acidic residues" evidence="1">
    <location>
        <begin position="52"/>
        <end position="61"/>
    </location>
</feature>
<reference evidence="3 4" key="1">
    <citation type="submission" date="2020-05" db="EMBL/GenBank/DDBJ databases">
        <title>Complete genome sequence of of a novel Thermoleptolyngbya strain isolated from hot springs of Ganzi, Sichuan China.</title>
        <authorList>
            <person name="Tang J."/>
            <person name="Daroch M."/>
            <person name="Li L."/>
            <person name="Waleron K."/>
            <person name="Waleron M."/>
            <person name="Waleron M."/>
        </authorList>
    </citation>
    <scope>NUCLEOTIDE SEQUENCE [LARGE SCALE GENOMIC DNA]</scope>
    <source>
        <strain evidence="3 4">PKUAC-SCTA183</strain>
    </source>
</reference>
<evidence type="ECO:0000256" key="1">
    <source>
        <dbReference type="SAM" id="MobiDB-lite"/>
    </source>
</evidence>
<accession>A0A6M8BGI2</accession>
<sequence length="195" mass="21310">MSKKRLDNTRKGFKLGWAIREAILAGIAVGCGAIAVPTGLIHASTSMPLRYAHEGHSHSQPHDAGSTHAHPPHSPHQGAHDHEHGMLEIPAGQPIPTVELVIHPDARRGWNLEIQVTNFAFAPERVNQTSSFQEGHGHLYIDGVKITRLYGNWYYLESLAPGTHEITVSLNANGHEALMHNGQPIQATQQIVVKP</sequence>
<keyword evidence="2" id="KW-1133">Transmembrane helix</keyword>
<name>A0A6M8BGI2_9CYAN</name>
<dbReference type="AlphaFoldDB" id="A0A6M8BGI2"/>
<keyword evidence="2" id="KW-0812">Transmembrane</keyword>
<feature type="transmembrane region" description="Helical" evidence="2">
    <location>
        <begin position="21"/>
        <end position="41"/>
    </location>
</feature>
<gene>
    <name evidence="3" type="ORF">HPC62_08515</name>
</gene>